<dbReference type="AlphaFoldDB" id="A0A9D3VY62"/>
<organism evidence="2 3">
    <name type="scientific">Gossypium stocksii</name>
    <dbReference type="NCBI Taxonomy" id="47602"/>
    <lineage>
        <taxon>Eukaryota</taxon>
        <taxon>Viridiplantae</taxon>
        <taxon>Streptophyta</taxon>
        <taxon>Embryophyta</taxon>
        <taxon>Tracheophyta</taxon>
        <taxon>Spermatophyta</taxon>
        <taxon>Magnoliopsida</taxon>
        <taxon>eudicotyledons</taxon>
        <taxon>Gunneridae</taxon>
        <taxon>Pentapetalae</taxon>
        <taxon>rosids</taxon>
        <taxon>malvids</taxon>
        <taxon>Malvales</taxon>
        <taxon>Malvaceae</taxon>
        <taxon>Malvoideae</taxon>
        <taxon>Gossypium</taxon>
    </lineage>
</organism>
<dbReference type="Proteomes" id="UP000828251">
    <property type="component" value="Unassembled WGS sequence"/>
</dbReference>
<evidence type="ECO:0000256" key="1">
    <source>
        <dbReference type="SAM" id="Phobius"/>
    </source>
</evidence>
<sequence length="73" mass="8248">MTQESLPGSSGYLDWFPERRMSYFSNPYVFLLTVIAGIGGLLFGYVTGVISEALLYIKDDFEIVRQSSFLQVL</sequence>
<evidence type="ECO:0000313" key="2">
    <source>
        <dbReference type="EMBL" id="KAH1098279.1"/>
    </source>
</evidence>
<dbReference type="Gene3D" id="1.20.1250.20">
    <property type="entry name" value="MFS general substrate transporter like domains"/>
    <property type="match status" value="1"/>
</dbReference>
<protein>
    <submittedName>
        <fullName evidence="2">Uncharacterized protein</fullName>
    </submittedName>
</protein>
<name>A0A9D3VY62_9ROSI</name>
<keyword evidence="3" id="KW-1185">Reference proteome</keyword>
<evidence type="ECO:0000313" key="3">
    <source>
        <dbReference type="Proteomes" id="UP000828251"/>
    </source>
</evidence>
<reference evidence="2 3" key="1">
    <citation type="journal article" date="2021" name="Plant Biotechnol. J.">
        <title>Multi-omics assisted identification of the key and species-specific regulatory components of drought-tolerant mechanisms in Gossypium stocksii.</title>
        <authorList>
            <person name="Yu D."/>
            <person name="Ke L."/>
            <person name="Zhang D."/>
            <person name="Wu Y."/>
            <person name="Sun Y."/>
            <person name="Mei J."/>
            <person name="Sun J."/>
            <person name="Sun Y."/>
        </authorList>
    </citation>
    <scope>NUCLEOTIDE SEQUENCE [LARGE SCALE GENOMIC DNA]</scope>
    <source>
        <strain evidence="3">cv. E1</strain>
        <tissue evidence="2">Leaf</tissue>
    </source>
</reference>
<dbReference type="InterPro" id="IPR036259">
    <property type="entry name" value="MFS_trans_sf"/>
</dbReference>
<keyword evidence="1" id="KW-0472">Membrane</keyword>
<gene>
    <name evidence="2" type="ORF">J1N35_015200</name>
</gene>
<feature type="transmembrane region" description="Helical" evidence="1">
    <location>
        <begin position="28"/>
        <end position="57"/>
    </location>
</feature>
<dbReference type="OrthoDB" id="1716831at2759"/>
<keyword evidence="1" id="KW-1133">Transmembrane helix</keyword>
<accession>A0A9D3VY62</accession>
<dbReference type="EMBL" id="JAIQCV010000005">
    <property type="protein sequence ID" value="KAH1098279.1"/>
    <property type="molecule type" value="Genomic_DNA"/>
</dbReference>
<proteinExistence type="predicted"/>
<comment type="caution">
    <text evidence="2">The sequence shown here is derived from an EMBL/GenBank/DDBJ whole genome shotgun (WGS) entry which is preliminary data.</text>
</comment>
<keyword evidence="1" id="KW-0812">Transmembrane</keyword>